<dbReference type="PANTHER" id="PTHR43322:SF3">
    <property type="entry name" value="1-DEOXY-D-XYLULOSE-5-PHOSPHATE SYNTHASE"/>
    <property type="match status" value="1"/>
</dbReference>
<name>A0A8S0PBZ6_OLEEU</name>
<dbReference type="FunFam" id="3.40.50.920:FF:000002">
    <property type="entry name" value="1-deoxy-D-xylulose-5-phosphate synthase"/>
    <property type="match status" value="1"/>
</dbReference>
<dbReference type="CDD" id="cd07033">
    <property type="entry name" value="TPP_PYR_DXS_TK_like"/>
    <property type="match status" value="1"/>
</dbReference>
<comment type="cofactor">
    <cofactor evidence="1">
        <name>Mg(2+)</name>
        <dbReference type="ChEBI" id="CHEBI:18420"/>
    </cofactor>
</comment>
<dbReference type="Gene3D" id="3.40.50.920">
    <property type="match status" value="1"/>
</dbReference>
<accession>A0A8S0PBZ6</accession>
<evidence type="ECO:0000313" key="14">
    <source>
        <dbReference type="EMBL" id="CAA2933522.1"/>
    </source>
</evidence>
<keyword evidence="15" id="KW-1185">Reference proteome</keyword>
<evidence type="ECO:0000256" key="6">
    <source>
        <dbReference type="ARBA" id="ARBA00013150"/>
    </source>
</evidence>
<dbReference type="InterPro" id="IPR020826">
    <property type="entry name" value="Transketolase_BS"/>
</dbReference>
<dbReference type="Gramene" id="OE9A060863T1">
    <property type="protein sequence ID" value="OE9A060863C1"/>
    <property type="gene ID" value="OE9A060863"/>
</dbReference>
<dbReference type="AlphaFoldDB" id="A0A8S0PBZ6"/>
<organism evidence="14 15">
    <name type="scientific">Olea europaea subsp. europaea</name>
    <dbReference type="NCBI Taxonomy" id="158383"/>
    <lineage>
        <taxon>Eukaryota</taxon>
        <taxon>Viridiplantae</taxon>
        <taxon>Streptophyta</taxon>
        <taxon>Embryophyta</taxon>
        <taxon>Tracheophyta</taxon>
        <taxon>Spermatophyta</taxon>
        <taxon>Magnoliopsida</taxon>
        <taxon>eudicotyledons</taxon>
        <taxon>Gunneridae</taxon>
        <taxon>Pentapetalae</taxon>
        <taxon>asterids</taxon>
        <taxon>lamiids</taxon>
        <taxon>Lamiales</taxon>
        <taxon>Oleaceae</taxon>
        <taxon>Oleeae</taxon>
        <taxon>Olea</taxon>
    </lineage>
</organism>
<keyword evidence="9" id="KW-0460">Magnesium</keyword>
<dbReference type="EMBL" id="CACTIH010000004">
    <property type="protein sequence ID" value="CAA2933522.1"/>
    <property type="molecule type" value="Genomic_DNA"/>
</dbReference>
<dbReference type="InterPro" id="IPR005477">
    <property type="entry name" value="Dxylulose-5-P_synthase"/>
</dbReference>
<dbReference type="Pfam" id="PF02779">
    <property type="entry name" value="Transket_pyr"/>
    <property type="match status" value="1"/>
</dbReference>
<evidence type="ECO:0000256" key="10">
    <source>
        <dbReference type="ARBA" id="ARBA00022977"/>
    </source>
</evidence>
<keyword evidence="10" id="KW-0784">Thiamine biosynthesis</keyword>
<evidence type="ECO:0000256" key="5">
    <source>
        <dbReference type="ARBA" id="ARBA00011738"/>
    </source>
</evidence>
<evidence type="ECO:0000259" key="13">
    <source>
        <dbReference type="SMART" id="SM00861"/>
    </source>
</evidence>
<dbReference type="GO" id="GO:0009228">
    <property type="term" value="P:thiamine biosynthetic process"/>
    <property type="evidence" value="ECO:0007669"/>
    <property type="project" value="UniProtKB-KW"/>
</dbReference>
<dbReference type="Proteomes" id="UP000594638">
    <property type="component" value="Unassembled WGS sequence"/>
</dbReference>
<dbReference type="InterPro" id="IPR005475">
    <property type="entry name" value="Transketolase-like_Pyr-bd"/>
</dbReference>
<evidence type="ECO:0000256" key="7">
    <source>
        <dbReference type="ARBA" id="ARBA00022679"/>
    </source>
</evidence>
<evidence type="ECO:0000256" key="3">
    <source>
        <dbReference type="ARBA" id="ARBA00004980"/>
    </source>
</evidence>
<gene>
    <name evidence="14" type="ORF">OLEA9_A060863</name>
</gene>
<evidence type="ECO:0000256" key="2">
    <source>
        <dbReference type="ARBA" id="ARBA00001964"/>
    </source>
</evidence>
<dbReference type="SUPFAM" id="SSF52922">
    <property type="entry name" value="TK C-terminal domain-like"/>
    <property type="match status" value="1"/>
</dbReference>
<comment type="pathway">
    <text evidence="3">Metabolic intermediate biosynthesis; 1-deoxy-D-xylulose 5-phosphate biosynthesis; 1-deoxy-D-xylulose 5-phosphate from D-glyceraldehyde 3-phosphate and pyruvate: step 1/1.</text>
</comment>
<dbReference type="GO" id="GO:0008661">
    <property type="term" value="F:1-deoxy-D-xylulose-5-phosphate synthase activity"/>
    <property type="evidence" value="ECO:0007669"/>
    <property type="project" value="UniProtKB-EC"/>
</dbReference>
<dbReference type="InterPro" id="IPR033248">
    <property type="entry name" value="Transketolase_C"/>
</dbReference>
<dbReference type="PANTHER" id="PTHR43322">
    <property type="entry name" value="1-D-DEOXYXYLULOSE 5-PHOSPHATE SYNTHASE-RELATED"/>
    <property type="match status" value="1"/>
</dbReference>
<evidence type="ECO:0000256" key="12">
    <source>
        <dbReference type="ARBA" id="ARBA00023229"/>
    </source>
</evidence>
<keyword evidence="8" id="KW-0479">Metal-binding</keyword>
<protein>
    <recommendedName>
        <fullName evidence="6">1-deoxy-D-xylulose-5-phosphate synthase</fullName>
        <ecNumber evidence="6">2.2.1.7</ecNumber>
    </recommendedName>
</protein>
<evidence type="ECO:0000256" key="4">
    <source>
        <dbReference type="ARBA" id="ARBA00011081"/>
    </source>
</evidence>
<comment type="caution">
    <text evidence="14">The sequence shown here is derived from an EMBL/GenBank/DDBJ whole genome shotgun (WGS) entry which is preliminary data.</text>
</comment>
<evidence type="ECO:0000256" key="9">
    <source>
        <dbReference type="ARBA" id="ARBA00022842"/>
    </source>
</evidence>
<sequence>MATATFQQPFSVNAHLNDHSRLLLPKVELSTVNFPANAEFSRLNFYPSFPSTSSSKEYAGHVRSIPNVDGSTKEKVPTPMLDMIKNPMHLKNLTPKELKQLADDIRSELSFMMSQTQKSFKASLSVVELTVAIHHVFHAPVDKILWDIEDQTYPHKLLTGRRPLVSALSEGNGLGSSTRCCESDFDPFGAGHGCSSISSGLGMAVARDLKGKRDRIVAVISNETTMAGQVYEAMSNAGYLDSNLVVILNDSRHTLQPKLEQTPKTSVNALSSTLSKLQSSKIFRRFREIAKVLTKRIGGGMHEWAAKIDEYARGMMGPPGSTLFEELGLYYIGPVDGHKIEDLLCVLHEVASLDSMGPVLVHVITKEEPGVEYNTIKTSNENYTESEKDEDIVVVHAGMGMEAPFQFLKNKLQDKFFDVGMAEQHAVTFSAGLSCGGLKPFCIIPSAFLQRAYDQVVHDVDRQKIPVRFAITSAGLVGSDGPTHSGAFDITFMSCLPNMIVMAPSDETELARMVTTAACIDDRPVCFRYPRGAMAKLNPDPCIIEPIEIGKGKILIEGKDIALLGYGSMVQNCLRAHSLLSKLGVDVTVADARFCKPLDINLVRMLCKNHAFLITVEEGSIGGFGAHVAQFISLDGQLDAGIKWRPITLPDNYIEGAVPKDQLALAGLSGNHIAATALSLLGRTRDALLIMC</sequence>
<feature type="domain" description="Transketolase-like pyrimidine-binding" evidence="13">
    <location>
        <begin position="373"/>
        <end position="537"/>
    </location>
</feature>
<dbReference type="PROSITE" id="PS00802">
    <property type="entry name" value="TRANSKETOLASE_2"/>
    <property type="match status" value="1"/>
</dbReference>
<keyword evidence="7" id="KW-0808">Transferase</keyword>
<dbReference type="Pfam" id="PF13292">
    <property type="entry name" value="DXP_synthase_N"/>
    <property type="match status" value="1"/>
</dbReference>
<keyword evidence="11" id="KW-0786">Thiamine pyrophosphate</keyword>
<evidence type="ECO:0000313" key="15">
    <source>
        <dbReference type="Proteomes" id="UP000594638"/>
    </source>
</evidence>
<comment type="similarity">
    <text evidence="4">Belongs to the transketolase family. DXPS subfamily.</text>
</comment>
<dbReference type="InterPro" id="IPR029061">
    <property type="entry name" value="THDP-binding"/>
</dbReference>
<evidence type="ECO:0000256" key="1">
    <source>
        <dbReference type="ARBA" id="ARBA00001946"/>
    </source>
</evidence>
<dbReference type="GO" id="GO:0016114">
    <property type="term" value="P:terpenoid biosynthetic process"/>
    <property type="evidence" value="ECO:0007669"/>
    <property type="project" value="InterPro"/>
</dbReference>
<evidence type="ECO:0000256" key="11">
    <source>
        <dbReference type="ARBA" id="ARBA00023052"/>
    </source>
</evidence>
<dbReference type="EC" id="2.2.1.7" evidence="6"/>
<keyword evidence="12" id="KW-0414">Isoprene biosynthesis</keyword>
<dbReference type="Gene3D" id="3.40.50.970">
    <property type="match status" value="2"/>
</dbReference>
<evidence type="ECO:0000256" key="8">
    <source>
        <dbReference type="ARBA" id="ARBA00022723"/>
    </source>
</evidence>
<dbReference type="Pfam" id="PF02780">
    <property type="entry name" value="Transketolase_C"/>
    <property type="match status" value="1"/>
</dbReference>
<dbReference type="SMART" id="SM00861">
    <property type="entry name" value="Transket_pyr"/>
    <property type="match status" value="1"/>
</dbReference>
<comment type="subunit">
    <text evidence="5">Homodimer.</text>
</comment>
<reference evidence="14 15" key="1">
    <citation type="submission" date="2019-12" db="EMBL/GenBank/DDBJ databases">
        <authorList>
            <person name="Alioto T."/>
            <person name="Alioto T."/>
            <person name="Gomez Garrido J."/>
        </authorList>
    </citation>
    <scope>NUCLEOTIDE SEQUENCE [LARGE SCALE GENOMIC DNA]</scope>
</reference>
<proteinExistence type="inferred from homology"/>
<comment type="cofactor">
    <cofactor evidence="2">
        <name>thiamine diphosphate</name>
        <dbReference type="ChEBI" id="CHEBI:58937"/>
    </cofactor>
</comment>
<dbReference type="InterPro" id="IPR009014">
    <property type="entry name" value="Transketo_C/PFOR_II"/>
</dbReference>
<dbReference type="GO" id="GO:0046872">
    <property type="term" value="F:metal ion binding"/>
    <property type="evidence" value="ECO:0007669"/>
    <property type="project" value="UniProtKB-KW"/>
</dbReference>
<dbReference type="SUPFAM" id="SSF52518">
    <property type="entry name" value="Thiamin diphosphate-binding fold (THDP-binding)"/>
    <property type="match status" value="2"/>
</dbReference>